<dbReference type="Proteomes" id="UP000030661">
    <property type="component" value="Unassembled WGS sequence"/>
</dbReference>
<evidence type="ECO:0000259" key="1">
    <source>
        <dbReference type="Pfam" id="PF13192"/>
    </source>
</evidence>
<dbReference type="eggNOG" id="COG0526">
    <property type="taxonomic scope" value="Bacteria"/>
</dbReference>
<dbReference type="PANTHER" id="PTHR36450">
    <property type="entry name" value="THIOREDOXIN"/>
    <property type="match status" value="1"/>
</dbReference>
<evidence type="ECO:0000313" key="2">
    <source>
        <dbReference type="EMBL" id="GAK56649.1"/>
    </source>
</evidence>
<protein>
    <submittedName>
        <fullName evidence="2">Redox-active disulfide protein 2</fullName>
    </submittedName>
</protein>
<reference evidence="2" key="1">
    <citation type="journal article" date="2015" name="PeerJ">
        <title>First genomic representation of candidate bacterial phylum KSB3 points to enhanced environmental sensing as a trigger of wastewater bulking.</title>
        <authorList>
            <person name="Sekiguchi Y."/>
            <person name="Ohashi A."/>
            <person name="Parks D.H."/>
            <person name="Yamauchi T."/>
            <person name="Tyson G.W."/>
            <person name="Hugenholtz P."/>
        </authorList>
    </citation>
    <scope>NUCLEOTIDE SEQUENCE [LARGE SCALE GENOMIC DNA]</scope>
</reference>
<dbReference type="Gene3D" id="3.40.30.10">
    <property type="entry name" value="Glutaredoxin"/>
    <property type="match status" value="1"/>
</dbReference>
<gene>
    <name evidence="2" type="ORF">U27_03612</name>
</gene>
<sequence length="98" mass="10675">MPRREESLFFTSLRLCGKKITMKTLQILGTGCPKCKKLAEQTEAAAKALGIEYELEKVTDINRIMSFGVAMTPALAVDGEVKVAGKIPSIDDLKTMIA</sequence>
<proteinExistence type="predicted"/>
<dbReference type="STRING" id="1499967.U27_03612"/>
<feature type="domain" description="Thioredoxin-like fold" evidence="1">
    <location>
        <begin position="24"/>
        <end position="97"/>
    </location>
</feature>
<dbReference type="SUPFAM" id="SSF52833">
    <property type="entry name" value="Thioredoxin-like"/>
    <property type="match status" value="1"/>
</dbReference>
<dbReference type="Pfam" id="PF13192">
    <property type="entry name" value="Thioredoxin_3"/>
    <property type="match status" value="1"/>
</dbReference>
<keyword evidence="3" id="KW-1185">Reference proteome</keyword>
<dbReference type="InterPro" id="IPR036249">
    <property type="entry name" value="Thioredoxin-like_sf"/>
</dbReference>
<dbReference type="InterPro" id="IPR005243">
    <property type="entry name" value="THIRX-like_proc"/>
</dbReference>
<dbReference type="PANTHER" id="PTHR36450:SF1">
    <property type="entry name" value="THIOREDOXIN"/>
    <property type="match status" value="1"/>
</dbReference>
<name>A0A081BWE4_VECG1</name>
<accession>A0A081BWE4</accession>
<dbReference type="InterPro" id="IPR012336">
    <property type="entry name" value="Thioredoxin-like_fold"/>
</dbReference>
<organism evidence="2">
    <name type="scientific">Vecturithrix granuli</name>
    <dbReference type="NCBI Taxonomy" id="1499967"/>
    <lineage>
        <taxon>Bacteria</taxon>
        <taxon>Candidatus Moduliflexota</taxon>
        <taxon>Candidatus Vecturitrichia</taxon>
        <taxon>Candidatus Vecturitrichales</taxon>
        <taxon>Candidatus Vecturitrichaceae</taxon>
        <taxon>Candidatus Vecturithrix</taxon>
    </lineage>
</organism>
<dbReference type="EMBL" id="DF820465">
    <property type="protein sequence ID" value="GAK56649.1"/>
    <property type="molecule type" value="Genomic_DNA"/>
</dbReference>
<dbReference type="NCBIfam" id="TIGR00412">
    <property type="entry name" value="redox_disulf_2"/>
    <property type="match status" value="1"/>
</dbReference>
<dbReference type="AlphaFoldDB" id="A0A081BWE4"/>
<dbReference type="HOGENOM" id="CLU_090389_18_1_0"/>
<evidence type="ECO:0000313" key="3">
    <source>
        <dbReference type="Proteomes" id="UP000030661"/>
    </source>
</evidence>